<dbReference type="Proteomes" id="UP000887565">
    <property type="component" value="Unplaced"/>
</dbReference>
<accession>A0A915KFC1</accession>
<reference evidence="2" key="1">
    <citation type="submission" date="2022-11" db="UniProtKB">
        <authorList>
            <consortium name="WormBaseParasite"/>
        </authorList>
    </citation>
    <scope>IDENTIFICATION</scope>
</reference>
<protein>
    <submittedName>
        <fullName evidence="2">Uncharacterized protein</fullName>
    </submittedName>
</protein>
<dbReference type="WBParaSite" id="nRc.2.0.1.t37075-RA">
    <property type="protein sequence ID" value="nRc.2.0.1.t37075-RA"/>
    <property type="gene ID" value="nRc.2.0.1.g37075"/>
</dbReference>
<evidence type="ECO:0000313" key="2">
    <source>
        <dbReference type="WBParaSite" id="nRc.2.0.1.t37075-RA"/>
    </source>
</evidence>
<sequence>MDAKGVTKEQEQSDVILIHTDAVEMSQEIAEEEKEIQVLALTWGAEVELASYFCDEQFQDPKIWLMGAPGGWERGTKAGQFHFNNLNRGGADYVGGRELVMLVAK</sequence>
<evidence type="ECO:0000313" key="1">
    <source>
        <dbReference type="Proteomes" id="UP000887565"/>
    </source>
</evidence>
<proteinExistence type="predicted"/>
<organism evidence="1 2">
    <name type="scientific">Romanomermis culicivorax</name>
    <name type="common">Nematode worm</name>
    <dbReference type="NCBI Taxonomy" id="13658"/>
    <lineage>
        <taxon>Eukaryota</taxon>
        <taxon>Metazoa</taxon>
        <taxon>Ecdysozoa</taxon>
        <taxon>Nematoda</taxon>
        <taxon>Enoplea</taxon>
        <taxon>Dorylaimia</taxon>
        <taxon>Mermithida</taxon>
        <taxon>Mermithoidea</taxon>
        <taxon>Mermithidae</taxon>
        <taxon>Romanomermis</taxon>
    </lineage>
</organism>
<keyword evidence="1" id="KW-1185">Reference proteome</keyword>
<dbReference type="AlphaFoldDB" id="A0A915KFC1"/>
<name>A0A915KFC1_ROMCU</name>